<reference evidence="10" key="1">
    <citation type="submission" date="2023-09" db="EMBL/GenBank/DDBJ databases">
        <authorList>
            <person name="Li S."/>
            <person name="Li X."/>
            <person name="Zhang C."/>
            <person name="Zhao Z."/>
        </authorList>
    </citation>
    <scope>NUCLEOTIDE SEQUENCE [LARGE SCALE GENOMIC DNA]</scope>
    <source>
        <strain evidence="10">SQ345</strain>
    </source>
</reference>
<dbReference type="SUPFAM" id="SSF53649">
    <property type="entry name" value="Alkaline phosphatase-like"/>
    <property type="match status" value="1"/>
</dbReference>
<dbReference type="PANTHER" id="PTHR42693">
    <property type="entry name" value="ARYLSULFATASE FAMILY MEMBER"/>
    <property type="match status" value="1"/>
</dbReference>
<dbReference type="InterPro" id="IPR000917">
    <property type="entry name" value="Sulfatase_N"/>
</dbReference>
<organism evidence="9 10">
    <name type="scientific">Thalassotalea nanhaiensis</name>
    <dbReference type="NCBI Taxonomy" id="3065648"/>
    <lineage>
        <taxon>Bacteria</taxon>
        <taxon>Pseudomonadati</taxon>
        <taxon>Pseudomonadota</taxon>
        <taxon>Gammaproteobacteria</taxon>
        <taxon>Alteromonadales</taxon>
        <taxon>Colwelliaceae</taxon>
        <taxon>Thalassotalea</taxon>
    </lineage>
</organism>
<feature type="domain" description="Sulfatase N-terminal" evidence="8">
    <location>
        <begin position="31"/>
        <end position="393"/>
    </location>
</feature>
<dbReference type="PANTHER" id="PTHR42693:SF42">
    <property type="entry name" value="ARYLSULFATASE G"/>
    <property type="match status" value="1"/>
</dbReference>
<evidence type="ECO:0000256" key="1">
    <source>
        <dbReference type="ARBA" id="ARBA00001913"/>
    </source>
</evidence>
<dbReference type="Gene3D" id="3.30.1120.10">
    <property type="match status" value="1"/>
</dbReference>
<keyword evidence="6" id="KW-0106">Calcium</keyword>
<dbReference type="CDD" id="cd16144">
    <property type="entry name" value="ARS_like"/>
    <property type="match status" value="1"/>
</dbReference>
<dbReference type="RefSeq" id="WP_348388292.1">
    <property type="nucleotide sequence ID" value="NZ_CP134146.1"/>
</dbReference>
<sequence>MKHLSISLIIVLLMATASCVQLSSETNQQQPNIVVFVVDDMGLMDTSVPFVIDNSNPIKQPLNDWYQTPNMEVLAEQGVRFSQFYAQSVCSPTRASLLTGQNATRHHTTTWIMPTQNNRGEFGPKLWNWQGLNSNSTSFPQLLSKAGYKTIHVGKGHFGPLESEGAEPLKLGFDVNVAGAAWGRPKSYFGREHYGNHKKYLNKNKTLTHNIPHLEEYYEDDVFLTEALTLEANKHIEIANNEQQPFLLYLSHYAVHAPFNSDPRFAKNYETSDKKPNAKAYATLVEGMDKSLGDVVSKLNELGVAEDTLIVFLGDNGGDAPLGGNDVIASSAPFRGKKGTSWEGGMRAPLMVSWAKVNDSNPLQQQYPIAKGAINNQIATILDVYPTLLSVTNVDNPKTHVIDGFDLKKQLVNEYDDVRDNSFLMHFPHKHRHSYFTSLRVGDWKVIYHYNPENKAKIKRYQLFNLNTDRTESVDLAQSEPTKLAEMMQLMLVKLEQENAQYPIDKQGHTLKPVMPI</sequence>
<keyword evidence="5" id="KW-0378">Hydrolase</keyword>
<dbReference type="Gene3D" id="3.40.720.10">
    <property type="entry name" value="Alkaline Phosphatase, subunit A"/>
    <property type="match status" value="1"/>
</dbReference>
<evidence type="ECO:0000313" key="9">
    <source>
        <dbReference type="EMBL" id="WNC69148.1"/>
    </source>
</evidence>
<dbReference type="InterPro" id="IPR017850">
    <property type="entry name" value="Alkaline_phosphatase_core_sf"/>
</dbReference>
<protein>
    <submittedName>
        <fullName evidence="9">Sulfatase</fullName>
    </submittedName>
</protein>
<dbReference type="InterPro" id="IPR024607">
    <property type="entry name" value="Sulfatase_CS"/>
</dbReference>
<keyword evidence="4 7" id="KW-0732">Signal</keyword>
<keyword evidence="10" id="KW-1185">Reference proteome</keyword>
<comment type="similarity">
    <text evidence="2">Belongs to the sulfatase family.</text>
</comment>
<name>A0ABY9TLG6_9GAMM</name>
<proteinExistence type="inferred from homology"/>
<evidence type="ECO:0000256" key="5">
    <source>
        <dbReference type="ARBA" id="ARBA00022801"/>
    </source>
</evidence>
<feature type="signal peptide" evidence="7">
    <location>
        <begin position="1"/>
        <end position="23"/>
    </location>
</feature>
<evidence type="ECO:0000256" key="3">
    <source>
        <dbReference type="ARBA" id="ARBA00022723"/>
    </source>
</evidence>
<evidence type="ECO:0000256" key="6">
    <source>
        <dbReference type="ARBA" id="ARBA00022837"/>
    </source>
</evidence>
<dbReference type="Pfam" id="PF00884">
    <property type="entry name" value="Sulfatase"/>
    <property type="match status" value="1"/>
</dbReference>
<feature type="chain" id="PRO_5046094965" evidence="7">
    <location>
        <begin position="24"/>
        <end position="517"/>
    </location>
</feature>
<dbReference type="PROSITE" id="PS00523">
    <property type="entry name" value="SULFATASE_1"/>
    <property type="match status" value="1"/>
</dbReference>
<keyword evidence="3" id="KW-0479">Metal-binding</keyword>
<dbReference type="Proteomes" id="UP001248581">
    <property type="component" value="Chromosome"/>
</dbReference>
<evidence type="ECO:0000256" key="2">
    <source>
        <dbReference type="ARBA" id="ARBA00008779"/>
    </source>
</evidence>
<evidence type="ECO:0000256" key="4">
    <source>
        <dbReference type="ARBA" id="ARBA00022729"/>
    </source>
</evidence>
<accession>A0ABY9TLG6</accession>
<evidence type="ECO:0000313" key="10">
    <source>
        <dbReference type="Proteomes" id="UP001248581"/>
    </source>
</evidence>
<comment type="cofactor">
    <cofactor evidence="1">
        <name>Ca(2+)</name>
        <dbReference type="ChEBI" id="CHEBI:29108"/>
    </cofactor>
</comment>
<evidence type="ECO:0000256" key="7">
    <source>
        <dbReference type="SAM" id="SignalP"/>
    </source>
</evidence>
<dbReference type="PROSITE" id="PS51257">
    <property type="entry name" value="PROKAR_LIPOPROTEIN"/>
    <property type="match status" value="1"/>
</dbReference>
<dbReference type="EMBL" id="CP134146">
    <property type="protein sequence ID" value="WNC69148.1"/>
    <property type="molecule type" value="Genomic_DNA"/>
</dbReference>
<dbReference type="InterPro" id="IPR050738">
    <property type="entry name" value="Sulfatase"/>
</dbReference>
<gene>
    <name evidence="9" type="ORF">RI845_03080</name>
</gene>
<evidence type="ECO:0000259" key="8">
    <source>
        <dbReference type="Pfam" id="PF00884"/>
    </source>
</evidence>